<proteinExistence type="predicted"/>
<evidence type="ECO:0000313" key="1">
    <source>
        <dbReference type="EMBL" id="TWU21061.1"/>
    </source>
</evidence>
<reference evidence="1 2" key="1">
    <citation type="submission" date="2019-02" db="EMBL/GenBank/DDBJ databases">
        <title>Deep-cultivation of Planctomycetes and their phenomic and genomic characterization uncovers novel biology.</title>
        <authorList>
            <person name="Wiegand S."/>
            <person name="Jogler M."/>
            <person name="Boedeker C."/>
            <person name="Pinto D."/>
            <person name="Vollmers J."/>
            <person name="Rivas-Marin E."/>
            <person name="Kohn T."/>
            <person name="Peeters S.H."/>
            <person name="Heuer A."/>
            <person name="Rast P."/>
            <person name="Oberbeckmann S."/>
            <person name="Bunk B."/>
            <person name="Jeske O."/>
            <person name="Meyerdierks A."/>
            <person name="Storesund J.E."/>
            <person name="Kallscheuer N."/>
            <person name="Luecker S."/>
            <person name="Lage O.M."/>
            <person name="Pohl T."/>
            <person name="Merkel B.J."/>
            <person name="Hornburger P."/>
            <person name="Mueller R.-W."/>
            <person name="Bruemmer F."/>
            <person name="Labrenz M."/>
            <person name="Spormann A.M."/>
            <person name="Op Den Camp H."/>
            <person name="Overmann J."/>
            <person name="Amann R."/>
            <person name="Jetten M.S.M."/>
            <person name="Mascher T."/>
            <person name="Medema M.H."/>
            <person name="Devos D.P."/>
            <person name="Kaster A.-K."/>
            <person name="Ovreas L."/>
            <person name="Rohde M."/>
            <person name="Galperin M.Y."/>
            <person name="Jogler C."/>
        </authorList>
    </citation>
    <scope>NUCLEOTIDE SEQUENCE [LARGE SCALE GENOMIC DNA]</scope>
    <source>
        <strain evidence="1 2">Pla52o</strain>
    </source>
</reference>
<keyword evidence="2" id="KW-1185">Reference proteome</keyword>
<dbReference type="AlphaFoldDB" id="A0A5C6CC83"/>
<dbReference type="Proteomes" id="UP000316304">
    <property type="component" value="Unassembled WGS sequence"/>
</dbReference>
<protein>
    <submittedName>
        <fullName evidence="1">Uncharacterized protein</fullName>
    </submittedName>
</protein>
<evidence type="ECO:0000313" key="2">
    <source>
        <dbReference type="Proteomes" id="UP000316304"/>
    </source>
</evidence>
<comment type="caution">
    <text evidence="1">The sequence shown here is derived from an EMBL/GenBank/DDBJ whole genome shotgun (WGS) entry which is preliminary data.</text>
</comment>
<name>A0A5C6CC83_9BACT</name>
<gene>
    <name evidence="1" type="ORF">Pla52o_40930</name>
</gene>
<accession>A0A5C6CC83</accession>
<dbReference type="EMBL" id="SJPT01000007">
    <property type="protein sequence ID" value="TWU21061.1"/>
    <property type="molecule type" value="Genomic_DNA"/>
</dbReference>
<dbReference type="RefSeq" id="WP_146596183.1">
    <property type="nucleotide sequence ID" value="NZ_SJPT01000007.1"/>
</dbReference>
<organism evidence="1 2">
    <name type="scientific">Novipirellula galeiformis</name>
    <dbReference type="NCBI Taxonomy" id="2528004"/>
    <lineage>
        <taxon>Bacteria</taxon>
        <taxon>Pseudomonadati</taxon>
        <taxon>Planctomycetota</taxon>
        <taxon>Planctomycetia</taxon>
        <taxon>Pirellulales</taxon>
        <taxon>Pirellulaceae</taxon>
        <taxon>Novipirellula</taxon>
    </lineage>
</organism>
<sequence>MPNHDNAGNRGAIRLGASIDLRWGGESEGTWHFVLEVRILAIRRSDRSDLNWTEEAQAS</sequence>